<organism evidence="4 5">
    <name type="scientific">Smittium simulii</name>
    <dbReference type="NCBI Taxonomy" id="133385"/>
    <lineage>
        <taxon>Eukaryota</taxon>
        <taxon>Fungi</taxon>
        <taxon>Fungi incertae sedis</taxon>
        <taxon>Zoopagomycota</taxon>
        <taxon>Kickxellomycotina</taxon>
        <taxon>Harpellomycetes</taxon>
        <taxon>Harpellales</taxon>
        <taxon>Legeriomycetaceae</taxon>
        <taxon>Smittium</taxon>
    </lineage>
</organism>
<keyword evidence="2" id="KW-1133">Transmembrane helix</keyword>
<feature type="transmembrane region" description="Helical" evidence="2">
    <location>
        <begin position="287"/>
        <end position="311"/>
    </location>
</feature>
<sequence>MAKVRKTIRNTKHKKNKVPSQQFVKNKKAAAESHHNTCIISNISVNQSGKAHSVDKSKEKYTRVQANSKKKEVKLKTKSNAERYKNELMAAIADKNVILLKQLILSSFRERNTKALENVLCILGLRAAKKQHFGLINNQKKISSVCKDIDQVILDVKRTKPDFNDKLFDDLYSKEAYILKKQDQLETIISSILLRNERLNYYQGFHQICNTLMTLCKKPAQILDYSNSDAMYKDFELITRQLQLILVLLGRYNKDLFKLFKGLEMPAYFAVSWILTIFSYDVKDQEILYMIFDFVLATHPASVIYLAYALLDFYSELIINTDAEFSAVHSLVVKLPQKANFGDWIKIISIADSRMQDICPEKLVLLKGAGIPRWSCLATFGDSLHVLESGAVSMESQKFIKRSNCFATLEQEMSLQPLADSEQNICIIDEKFHKKNSAIKWAAQYRKYLSPYILTALCAGTVSALVYYYLHSDGYDYSETNSGAVPYSTKFNFIMPNFVTNLLSLIKIERRY</sequence>
<dbReference type="SUPFAM" id="SSF47923">
    <property type="entry name" value="Ypt/Rab-GAP domain of gyp1p"/>
    <property type="match status" value="2"/>
</dbReference>
<dbReference type="GO" id="GO:0006888">
    <property type="term" value="P:endoplasmic reticulum to Golgi vesicle-mediated transport"/>
    <property type="evidence" value="ECO:0007669"/>
    <property type="project" value="TreeGrafter"/>
</dbReference>
<evidence type="ECO:0000256" key="2">
    <source>
        <dbReference type="SAM" id="Phobius"/>
    </source>
</evidence>
<dbReference type="EMBL" id="MBFR01000022">
    <property type="protein sequence ID" value="PVU96898.1"/>
    <property type="molecule type" value="Genomic_DNA"/>
</dbReference>
<reference evidence="4 5" key="1">
    <citation type="journal article" date="2018" name="MBio">
        <title>Comparative Genomics Reveals the Core Gene Toolbox for the Fungus-Insect Symbiosis.</title>
        <authorList>
            <person name="Wang Y."/>
            <person name="Stata M."/>
            <person name="Wang W."/>
            <person name="Stajich J.E."/>
            <person name="White M.M."/>
            <person name="Moncalvo J.M."/>
        </authorList>
    </citation>
    <scope>NUCLEOTIDE SEQUENCE [LARGE SCALE GENOMIC DNA]</scope>
    <source>
        <strain evidence="4 5">SWE-8-4</strain>
    </source>
</reference>
<dbReference type="Gene3D" id="1.10.8.1310">
    <property type="match status" value="1"/>
</dbReference>
<dbReference type="PANTHER" id="PTHR20913">
    <property type="entry name" value="TBC1 DOMAIN FAMILY MEMBER 20/GTPASE"/>
    <property type="match status" value="1"/>
</dbReference>
<dbReference type="InterPro" id="IPR035969">
    <property type="entry name" value="Rab-GAP_TBC_sf"/>
</dbReference>
<evidence type="ECO:0000313" key="4">
    <source>
        <dbReference type="EMBL" id="PVU96898.1"/>
    </source>
</evidence>
<keyword evidence="2" id="KW-0472">Membrane</keyword>
<feature type="transmembrane region" description="Helical" evidence="2">
    <location>
        <begin position="490"/>
        <end position="508"/>
    </location>
</feature>
<keyword evidence="5" id="KW-1185">Reference proteome</keyword>
<dbReference type="STRING" id="133385.A0A2T9YX50"/>
<proteinExistence type="predicted"/>
<feature type="transmembrane region" description="Helical" evidence="2">
    <location>
        <begin position="263"/>
        <end position="281"/>
    </location>
</feature>
<evidence type="ECO:0000313" key="5">
    <source>
        <dbReference type="Proteomes" id="UP000245383"/>
    </source>
</evidence>
<dbReference type="GO" id="GO:0005096">
    <property type="term" value="F:GTPase activator activity"/>
    <property type="evidence" value="ECO:0007669"/>
    <property type="project" value="UniProtKB-KW"/>
</dbReference>
<comment type="caution">
    <text evidence="4">The sequence shown here is derived from an EMBL/GenBank/DDBJ whole genome shotgun (WGS) entry which is preliminary data.</text>
</comment>
<accession>A0A2T9YX50</accession>
<dbReference type="Gene3D" id="1.10.472.80">
    <property type="entry name" value="Ypt/Rab-GAP domain of gyp1p, domain 3"/>
    <property type="match status" value="1"/>
</dbReference>
<dbReference type="InterPro" id="IPR000195">
    <property type="entry name" value="Rab-GAP-TBC_dom"/>
</dbReference>
<evidence type="ECO:0000259" key="3">
    <source>
        <dbReference type="PROSITE" id="PS50086"/>
    </source>
</evidence>
<dbReference type="Pfam" id="PF00566">
    <property type="entry name" value="RabGAP-TBC"/>
    <property type="match status" value="1"/>
</dbReference>
<dbReference type="AlphaFoldDB" id="A0A2T9YX50"/>
<dbReference type="InterPro" id="IPR045913">
    <property type="entry name" value="TBC20/Gyp8-like"/>
</dbReference>
<gene>
    <name evidence="4" type="ORF">BB561_000906</name>
</gene>
<dbReference type="PANTHER" id="PTHR20913:SF7">
    <property type="entry name" value="RE60063P"/>
    <property type="match status" value="1"/>
</dbReference>
<keyword evidence="2" id="KW-0812">Transmembrane</keyword>
<evidence type="ECO:0000256" key="1">
    <source>
        <dbReference type="ARBA" id="ARBA00022468"/>
    </source>
</evidence>
<dbReference type="GO" id="GO:0005789">
    <property type="term" value="C:endoplasmic reticulum membrane"/>
    <property type="evidence" value="ECO:0007669"/>
    <property type="project" value="TreeGrafter"/>
</dbReference>
<feature type="transmembrane region" description="Helical" evidence="2">
    <location>
        <begin position="449"/>
        <end position="470"/>
    </location>
</feature>
<dbReference type="Proteomes" id="UP000245383">
    <property type="component" value="Unassembled WGS sequence"/>
</dbReference>
<dbReference type="OrthoDB" id="206700at2759"/>
<dbReference type="PROSITE" id="PS50086">
    <property type="entry name" value="TBC_RABGAP"/>
    <property type="match status" value="1"/>
</dbReference>
<name>A0A2T9YX50_9FUNG</name>
<feature type="domain" description="Rab-GAP TBC" evidence="3">
    <location>
        <begin position="103"/>
        <end position="299"/>
    </location>
</feature>
<dbReference type="SMART" id="SM00164">
    <property type="entry name" value="TBC"/>
    <property type="match status" value="1"/>
</dbReference>
<keyword evidence="1" id="KW-0343">GTPase activation</keyword>
<protein>
    <recommendedName>
        <fullName evidence="3">Rab-GAP TBC domain-containing protein</fullName>
    </recommendedName>
</protein>